<gene>
    <name evidence="1" type="ORF">GCM10010123_25240</name>
</gene>
<evidence type="ECO:0000313" key="1">
    <source>
        <dbReference type="EMBL" id="GGJ94353.1"/>
    </source>
</evidence>
<keyword evidence="2" id="KW-1185">Reference proteome</keyword>
<organism evidence="1 2">
    <name type="scientific">Pilimelia anulata</name>
    <dbReference type="NCBI Taxonomy" id="53371"/>
    <lineage>
        <taxon>Bacteria</taxon>
        <taxon>Bacillati</taxon>
        <taxon>Actinomycetota</taxon>
        <taxon>Actinomycetes</taxon>
        <taxon>Micromonosporales</taxon>
        <taxon>Micromonosporaceae</taxon>
        <taxon>Pilimelia</taxon>
    </lineage>
</organism>
<name>A0A8J3B455_9ACTN</name>
<dbReference type="Proteomes" id="UP000649739">
    <property type="component" value="Unassembled WGS sequence"/>
</dbReference>
<proteinExistence type="predicted"/>
<dbReference type="AlphaFoldDB" id="A0A8J3B455"/>
<sequence>MVLTRARVATAAGVALGVGLTSLMVVRTTQAVFSGYSSTPSNTWATGGATLSNDATASAVFSQANDGTLAGGQVLSRCIVVTYVGATTPAAVRLYATASGALNSYLSLVVDQGSGTPGNGSCTGFSASSAGIYSGTVAGFATAANAWGSGVGSWSPTVGATMTYRFTVTVQNHPSAQNATGSATFTWEAQA</sequence>
<dbReference type="EMBL" id="BMQB01000005">
    <property type="protein sequence ID" value="GGJ94353.1"/>
    <property type="molecule type" value="Genomic_DNA"/>
</dbReference>
<evidence type="ECO:0000313" key="2">
    <source>
        <dbReference type="Proteomes" id="UP000649739"/>
    </source>
</evidence>
<accession>A0A8J3B455</accession>
<comment type="caution">
    <text evidence="1">The sequence shown here is derived from an EMBL/GenBank/DDBJ whole genome shotgun (WGS) entry which is preliminary data.</text>
</comment>
<protein>
    <submittedName>
        <fullName evidence="1">Uncharacterized protein</fullName>
    </submittedName>
</protein>
<reference evidence="1" key="2">
    <citation type="submission" date="2020-09" db="EMBL/GenBank/DDBJ databases">
        <authorList>
            <person name="Sun Q."/>
            <person name="Ohkuma M."/>
        </authorList>
    </citation>
    <scope>NUCLEOTIDE SEQUENCE</scope>
    <source>
        <strain evidence="1">JCM 3090</strain>
    </source>
</reference>
<reference evidence="1" key="1">
    <citation type="journal article" date="2014" name="Int. J. Syst. Evol. Microbiol.">
        <title>Complete genome sequence of Corynebacterium casei LMG S-19264T (=DSM 44701T), isolated from a smear-ripened cheese.</title>
        <authorList>
            <consortium name="US DOE Joint Genome Institute (JGI-PGF)"/>
            <person name="Walter F."/>
            <person name="Albersmeier A."/>
            <person name="Kalinowski J."/>
            <person name="Ruckert C."/>
        </authorList>
    </citation>
    <scope>NUCLEOTIDE SEQUENCE</scope>
    <source>
        <strain evidence="1">JCM 3090</strain>
    </source>
</reference>